<dbReference type="SUPFAM" id="SSF52540">
    <property type="entry name" value="P-loop containing nucleoside triphosphate hydrolases"/>
    <property type="match status" value="1"/>
</dbReference>
<name>A0A9Q1C236_HOLLE</name>
<evidence type="ECO:0000313" key="3">
    <source>
        <dbReference type="Proteomes" id="UP001152320"/>
    </source>
</evidence>
<organism evidence="2 3">
    <name type="scientific">Holothuria leucospilota</name>
    <name type="common">Black long sea cucumber</name>
    <name type="synonym">Mertensiothuria leucospilota</name>
    <dbReference type="NCBI Taxonomy" id="206669"/>
    <lineage>
        <taxon>Eukaryota</taxon>
        <taxon>Metazoa</taxon>
        <taxon>Echinodermata</taxon>
        <taxon>Eleutherozoa</taxon>
        <taxon>Echinozoa</taxon>
        <taxon>Holothuroidea</taxon>
        <taxon>Aspidochirotacea</taxon>
        <taxon>Aspidochirotida</taxon>
        <taxon>Holothuriidae</taxon>
        <taxon>Holothuria</taxon>
    </lineage>
</organism>
<gene>
    <name evidence="2" type="ORF">HOLleu_17749</name>
</gene>
<dbReference type="OrthoDB" id="427518at2759"/>
<dbReference type="EMBL" id="JAIZAY010000008">
    <property type="protein sequence ID" value="KAJ8037030.1"/>
    <property type="molecule type" value="Genomic_DNA"/>
</dbReference>
<dbReference type="InterPro" id="IPR027417">
    <property type="entry name" value="P-loop_NTPase"/>
</dbReference>
<reference evidence="2" key="1">
    <citation type="submission" date="2021-10" db="EMBL/GenBank/DDBJ databases">
        <title>Tropical sea cucumber genome reveals ecological adaptation and Cuvierian tubules defense mechanism.</title>
        <authorList>
            <person name="Chen T."/>
        </authorList>
    </citation>
    <scope>NUCLEOTIDE SEQUENCE</scope>
    <source>
        <strain evidence="2">Nanhai2018</strain>
        <tissue evidence="2">Muscle</tissue>
    </source>
</reference>
<evidence type="ECO:0000259" key="1">
    <source>
        <dbReference type="Pfam" id="PF05729"/>
    </source>
</evidence>
<dbReference type="AlphaFoldDB" id="A0A9Q1C236"/>
<dbReference type="Pfam" id="PF05729">
    <property type="entry name" value="NACHT"/>
    <property type="match status" value="1"/>
</dbReference>
<proteinExistence type="predicted"/>
<evidence type="ECO:0000313" key="2">
    <source>
        <dbReference type="EMBL" id="KAJ8037030.1"/>
    </source>
</evidence>
<dbReference type="PANTHER" id="PTHR46312:SF2">
    <property type="entry name" value="NUCLEOTIDE-BINDING OLIGOMERIZATION DOMAIN-CONTAINING PROTEIN 2-LIKE"/>
    <property type="match status" value="1"/>
</dbReference>
<dbReference type="Proteomes" id="UP001152320">
    <property type="component" value="Chromosome 8"/>
</dbReference>
<accession>A0A9Q1C236</accession>
<protein>
    <submittedName>
        <fullName evidence="2">NLR family CARD domain-containing protein 4</fullName>
    </submittedName>
</protein>
<comment type="caution">
    <text evidence="2">The sequence shown here is derived from an EMBL/GenBank/DDBJ whole genome shotgun (WGS) entry which is preliminary data.</text>
</comment>
<dbReference type="PANTHER" id="PTHR46312">
    <property type="entry name" value="NACHT DOMAIN-CONTAINING PROTEIN"/>
    <property type="match status" value="1"/>
</dbReference>
<sequence length="600" mass="69890">MTKYINMFGGIQPVPFLRNKYDIYELFVESCIELLEDEQREGNELEKWTKITNYKKIFTDARLQSKRRIIDGEPGYGKSTLALQITQDWCRKESPMTKFDVLILLRLRELRNAPTIYSAIRKFLLPKDTTLTEDDIKGILNSSSTVILLDGYDEYPERGNKNTDIEHIISENMFQQHEVILMTRTSCLPTDFSRDTKRIRLTGFDDAARDRYIRNVVARGDYDRADEIHRFFRENPVSDDFSKIPLFFVMISQMVQRNQKFQNLNTVTEFFRHVVRCFHSHEEIRAGHHEKKGELDHTKLDRIAFEGLSGNSQELSWKKKDLKCKIGHNLYLEYVRIGFLIEEDYFDYDALEYKTETRFCHKLFAEWFAAQYLAKQIARPNVNFKQTNKTQHDFLKSLNPHDVHYMYRYACGLNPEAAVKIIEHLGKSRDYDEYTLLCISEWGGNLEKVSSTVFRLCLRNIKIKNTDSLLLRTSTVELIKFASSQKIPLCCVELLNCLDLASLLTTNLPLKSPDLSLPVMTTLKKLVILEDGLEITEGGTHGMLDYTSKCHALQELEFHWCIFPRYVQVAESLSALLLRGVKVYTDDGRRLPERGEPVPS</sequence>
<feature type="domain" description="NACHT" evidence="1">
    <location>
        <begin position="69"/>
        <end position="216"/>
    </location>
</feature>
<dbReference type="Gene3D" id="3.40.50.300">
    <property type="entry name" value="P-loop containing nucleotide triphosphate hydrolases"/>
    <property type="match status" value="1"/>
</dbReference>
<dbReference type="InterPro" id="IPR007111">
    <property type="entry name" value="NACHT_NTPase"/>
</dbReference>
<keyword evidence="3" id="KW-1185">Reference proteome</keyword>